<dbReference type="InterPro" id="IPR036412">
    <property type="entry name" value="HAD-like_sf"/>
</dbReference>
<dbReference type="GO" id="GO:0000287">
    <property type="term" value="F:magnesium ion binding"/>
    <property type="evidence" value="ECO:0007669"/>
    <property type="project" value="TreeGrafter"/>
</dbReference>
<dbReference type="EMBL" id="QXQB01000005">
    <property type="protein sequence ID" value="RJX37632.1"/>
    <property type="molecule type" value="Genomic_DNA"/>
</dbReference>
<dbReference type="PANTHER" id="PTHR10000">
    <property type="entry name" value="PHOSPHOSERINE PHOSPHATASE"/>
    <property type="match status" value="1"/>
</dbReference>
<accession>A0A3A6P9L9</accession>
<dbReference type="InterPro" id="IPR023214">
    <property type="entry name" value="HAD_sf"/>
</dbReference>
<sequence>MRLSAVVLDLDGTLLQSNKQISDRNARAVSQCYSQGLKVIFATARPPRTVKQFLPDELLQIGSFVYYNGAYIDCVHTGLKIHHPIPAPLTAVILDACLNDNPDIEISVEVQDEWMSLKPIDAALRAGVKQGPSVTSLEQLRMQAATKVLISGPIHIDRSLGAYSSQLRILETDGGELIQISSREASKELGVAAICGAYGIPLEEVAAFGDDFNDMGLFENCGWPVAMGNAVPELKQMAKEITETNEKDGVAIVLERLLKEANHLAQNR</sequence>
<dbReference type="SUPFAM" id="SSF56784">
    <property type="entry name" value="HAD-like"/>
    <property type="match status" value="1"/>
</dbReference>
<gene>
    <name evidence="1" type="ORF">D3P09_21905</name>
</gene>
<dbReference type="Pfam" id="PF08282">
    <property type="entry name" value="Hydrolase_3"/>
    <property type="match status" value="1"/>
</dbReference>
<protein>
    <submittedName>
        <fullName evidence="1">HAD family hydrolase</fullName>
    </submittedName>
</protein>
<dbReference type="InterPro" id="IPR006379">
    <property type="entry name" value="HAD-SF_hydro_IIB"/>
</dbReference>
<dbReference type="NCBIfam" id="TIGR01484">
    <property type="entry name" value="HAD-SF-IIB"/>
    <property type="match status" value="1"/>
</dbReference>
<evidence type="ECO:0000313" key="1">
    <source>
        <dbReference type="EMBL" id="RJX37632.1"/>
    </source>
</evidence>
<dbReference type="GO" id="GO:0016791">
    <property type="term" value="F:phosphatase activity"/>
    <property type="evidence" value="ECO:0007669"/>
    <property type="project" value="UniProtKB-ARBA"/>
</dbReference>
<dbReference type="RefSeq" id="WP_120113557.1">
    <property type="nucleotide sequence ID" value="NZ_QXQB01000005.1"/>
</dbReference>
<comment type="caution">
    <text evidence="1">The sequence shown here is derived from an EMBL/GenBank/DDBJ whole genome shotgun (WGS) entry which is preliminary data.</text>
</comment>
<proteinExistence type="predicted"/>
<evidence type="ECO:0000313" key="2">
    <source>
        <dbReference type="Proteomes" id="UP000267798"/>
    </source>
</evidence>
<dbReference type="GO" id="GO:0005829">
    <property type="term" value="C:cytosol"/>
    <property type="evidence" value="ECO:0007669"/>
    <property type="project" value="TreeGrafter"/>
</dbReference>
<keyword evidence="2" id="KW-1185">Reference proteome</keyword>
<dbReference type="OrthoDB" id="9781413at2"/>
<dbReference type="Gene3D" id="3.40.50.1000">
    <property type="entry name" value="HAD superfamily/HAD-like"/>
    <property type="match status" value="1"/>
</dbReference>
<dbReference type="AlphaFoldDB" id="A0A3A6P9L9"/>
<dbReference type="Gene3D" id="3.30.1240.10">
    <property type="match status" value="1"/>
</dbReference>
<name>A0A3A6P9L9_9BACL</name>
<organism evidence="1 2">
    <name type="scientific">Paenibacillus pinisoli</name>
    <dbReference type="NCBI Taxonomy" id="1276110"/>
    <lineage>
        <taxon>Bacteria</taxon>
        <taxon>Bacillati</taxon>
        <taxon>Bacillota</taxon>
        <taxon>Bacilli</taxon>
        <taxon>Bacillales</taxon>
        <taxon>Paenibacillaceae</taxon>
        <taxon>Paenibacillus</taxon>
    </lineage>
</organism>
<dbReference type="PANTHER" id="PTHR10000:SF8">
    <property type="entry name" value="HAD SUPERFAMILY HYDROLASE-LIKE, TYPE 3"/>
    <property type="match status" value="1"/>
</dbReference>
<reference evidence="1 2" key="1">
    <citation type="submission" date="2018-09" db="EMBL/GenBank/DDBJ databases">
        <title>Paenibacillus aracenensis nov. sp. isolated from a cave in southern Spain.</title>
        <authorList>
            <person name="Jurado V."/>
            <person name="Gutierrez-Patricio S."/>
            <person name="Gonzalez-Pimentel J.L."/>
            <person name="Miller A.Z."/>
            <person name="Laiz L."/>
            <person name="Saiz-Jimenez C."/>
        </authorList>
    </citation>
    <scope>NUCLEOTIDE SEQUENCE [LARGE SCALE GENOMIC DNA]</scope>
    <source>
        <strain evidence="1 2">JCM 19203</strain>
    </source>
</reference>
<dbReference type="Proteomes" id="UP000267798">
    <property type="component" value="Unassembled WGS sequence"/>
</dbReference>
<keyword evidence="1" id="KW-0378">Hydrolase</keyword>